<reference evidence="1 2" key="1">
    <citation type="submission" date="2016-11" db="EMBL/GenBank/DDBJ databases">
        <title>Whole Genome Sequencing of Mucilaginibacter polytrichastri RG4-7(T) isolated from the moss sample.</title>
        <authorList>
            <person name="Li Y."/>
        </authorList>
    </citation>
    <scope>NUCLEOTIDE SEQUENCE [LARGE SCALE GENOMIC DNA]</scope>
    <source>
        <strain evidence="1 2">RG4-7</strain>
    </source>
</reference>
<evidence type="ECO:0000313" key="1">
    <source>
        <dbReference type="EMBL" id="OKS84732.1"/>
    </source>
</evidence>
<sequence length="95" mass="11035">MGLQILYTPRSRETLVSVYNFIKDKFGAPSADKFVVKADKIIVLIAEQPFMFKATNIDENIRIGFITKQTSLFYRVTESSIHLLFFWDNRQEPVS</sequence>
<gene>
    <name evidence="1" type="ORF">RG47T_0165</name>
</gene>
<dbReference type="STRING" id="1302689.RG47T_0165"/>
<dbReference type="Gene3D" id="3.30.2310.20">
    <property type="entry name" value="RelE-like"/>
    <property type="match status" value="1"/>
</dbReference>
<dbReference type="EMBL" id="MPPL01000001">
    <property type="protein sequence ID" value="OKS84732.1"/>
    <property type="molecule type" value="Genomic_DNA"/>
</dbReference>
<organism evidence="1 2">
    <name type="scientific">Mucilaginibacter polytrichastri</name>
    <dbReference type="NCBI Taxonomy" id="1302689"/>
    <lineage>
        <taxon>Bacteria</taxon>
        <taxon>Pseudomonadati</taxon>
        <taxon>Bacteroidota</taxon>
        <taxon>Sphingobacteriia</taxon>
        <taxon>Sphingobacteriales</taxon>
        <taxon>Sphingobacteriaceae</taxon>
        <taxon>Mucilaginibacter</taxon>
    </lineage>
</organism>
<evidence type="ECO:0000313" key="2">
    <source>
        <dbReference type="Proteomes" id="UP000186720"/>
    </source>
</evidence>
<evidence type="ECO:0008006" key="3">
    <source>
        <dbReference type="Google" id="ProtNLM"/>
    </source>
</evidence>
<dbReference type="InterPro" id="IPR035093">
    <property type="entry name" value="RelE/ParE_toxin_dom_sf"/>
</dbReference>
<dbReference type="Proteomes" id="UP000186720">
    <property type="component" value="Unassembled WGS sequence"/>
</dbReference>
<protein>
    <recommendedName>
        <fullName evidence="3">Plasmid stabilization system protein</fullName>
    </recommendedName>
</protein>
<name>A0A1Q5ZSI7_9SPHI</name>
<accession>A0A1Q5ZSI7</accession>
<keyword evidence="2" id="KW-1185">Reference proteome</keyword>
<comment type="caution">
    <text evidence="1">The sequence shown here is derived from an EMBL/GenBank/DDBJ whole genome shotgun (WGS) entry which is preliminary data.</text>
</comment>
<proteinExistence type="predicted"/>
<dbReference type="OrthoDB" id="1098070at2"/>
<dbReference type="AlphaFoldDB" id="A0A1Q5ZSI7"/>
<dbReference type="RefSeq" id="WP_074487427.1">
    <property type="nucleotide sequence ID" value="NZ_FPAM01000008.1"/>
</dbReference>